<dbReference type="InterPro" id="IPR011127">
    <property type="entry name" value="Dala_Dala_lig_N"/>
</dbReference>
<comment type="catalytic activity">
    <reaction evidence="12">
        <text>2 D-alanine + ATP = D-alanyl-D-alanine + ADP + phosphate + H(+)</text>
        <dbReference type="Rhea" id="RHEA:11224"/>
        <dbReference type="ChEBI" id="CHEBI:15378"/>
        <dbReference type="ChEBI" id="CHEBI:30616"/>
        <dbReference type="ChEBI" id="CHEBI:43474"/>
        <dbReference type="ChEBI" id="CHEBI:57416"/>
        <dbReference type="ChEBI" id="CHEBI:57822"/>
        <dbReference type="ChEBI" id="CHEBI:456216"/>
        <dbReference type="EC" id="6.3.2.4"/>
    </reaction>
</comment>
<evidence type="ECO:0000256" key="13">
    <source>
        <dbReference type="PIRSR" id="PIRSR039102-1"/>
    </source>
</evidence>
<feature type="domain" description="ATP-grasp" evidence="17">
    <location>
        <begin position="159"/>
        <end position="369"/>
    </location>
</feature>
<keyword evidence="11 12" id="KW-0961">Cell wall biogenesis/degradation</keyword>
<dbReference type="SUPFAM" id="SSF56059">
    <property type="entry name" value="Glutathione synthetase ATP-binding domain-like"/>
    <property type="match status" value="1"/>
</dbReference>
<evidence type="ECO:0000256" key="16">
    <source>
        <dbReference type="PROSITE-ProRule" id="PRU00409"/>
    </source>
</evidence>
<dbReference type="GO" id="GO:0008716">
    <property type="term" value="F:D-alanine-D-alanine ligase activity"/>
    <property type="evidence" value="ECO:0007669"/>
    <property type="project" value="UniProtKB-UniRule"/>
</dbReference>
<feature type="binding site" evidence="15">
    <location>
        <position position="322"/>
    </location>
    <ligand>
        <name>Mg(2+)</name>
        <dbReference type="ChEBI" id="CHEBI:18420"/>
        <label>1</label>
    </ligand>
</feature>
<dbReference type="PROSITE" id="PS50975">
    <property type="entry name" value="ATP_GRASP"/>
    <property type="match status" value="1"/>
</dbReference>
<dbReference type="GO" id="GO:0009252">
    <property type="term" value="P:peptidoglycan biosynthetic process"/>
    <property type="evidence" value="ECO:0007669"/>
    <property type="project" value="UniProtKB-UniRule"/>
</dbReference>
<evidence type="ECO:0000256" key="14">
    <source>
        <dbReference type="PIRSR" id="PIRSR039102-2"/>
    </source>
</evidence>
<dbReference type="GO" id="GO:0008360">
    <property type="term" value="P:regulation of cell shape"/>
    <property type="evidence" value="ECO:0007669"/>
    <property type="project" value="UniProtKB-KW"/>
</dbReference>
<name>A0A1Q5PMK2_9ACTO</name>
<evidence type="ECO:0000256" key="3">
    <source>
        <dbReference type="ARBA" id="ARBA00022598"/>
    </source>
</evidence>
<dbReference type="Gene3D" id="3.40.50.20">
    <property type="match status" value="1"/>
</dbReference>
<evidence type="ECO:0000256" key="9">
    <source>
        <dbReference type="ARBA" id="ARBA00022984"/>
    </source>
</evidence>
<keyword evidence="6 16" id="KW-0067">ATP-binding</keyword>
<keyword evidence="7 15" id="KW-0460">Magnesium</keyword>
<keyword evidence="3 12" id="KW-0436">Ligase</keyword>
<evidence type="ECO:0000256" key="15">
    <source>
        <dbReference type="PIRSR" id="PIRSR039102-3"/>
    </source>
</evidence>
<comment type="caution">
    <text evidence="18">The sequence shown here is derived from an EMBL/GenBank/DDBJ whole genome shotgun (WGS) entry which is preliminary data.</text>
</comment>
<dbReference type="Gene3D" id="3.30.470.20">
    <property type="entry name" value="ATP-grasp fold, B domain"/>
    <property type="match status" value="1"/>
</dbReference>
<feature type="binding site" evidence="14">
    <location>
        <begin position="207"/>
        <end position="208"/>
    </location>
    <ligand>
        <name>ATP</name>
        <dbReference type="ChEBI" id="CHEBI:30616"/>
    </ligand>
</feature>
<comment type="function">
    <text evidence="12">Cell wall formation.</text>
</comment>
<feature type="binding site" evidence="15">
    <location>
        <position position="338"/>
    </location>
    <ligand>
        <name>Mg(2+)</name>
        <dbReference type="ChEBI" id="CHEBI:18420"/>
        <label>2</label>
    </ligand>
</feature>
<evidence type="ECO:0000256" key="11">
    <source>
        <dbReference type="ARBA" id="ARBA00023316"/>
    </source>
</evidence>
<proteinExistence type="inferred from homology"/>
<dbReference type="GO" id="GO:0005524">
    <property type="term" value="F:ATP binding"/>
    <property type="evidence" value="ECO:0007669"/>
    <property type="project" value="UniProtKB-UniRule"/>
</dbReference>
<evidence type="ECO:0000313" key="19">
    <source>
        <dbReference type="Proteomes" id="UP000186785"/>
    </source>
</evidence>
<evidence type="ECO:0000256" key="4">
    <source>
        <dbReference type="ARBA" id="ARBA00022723"/>
    </source>
</evidence>
<feature type="binding site" evidence="14">
    <location>
        <begin position="199"/>
        <end position="201"/>
    </location>
    <ligand>
        <name>ATP</name>
        <dbReference type="ChEBI" id="CHEBI:30616"/>
    </ligand>
</feature>
<evidence type="ECO:0000256" key="5">
    <source>
        <dbReference type="ARBA" id="ARBA00022741"/>
    </source>
</evidence>
<dbReference type="EMBL" id="MQSV01000002">
    <property type="protein sequence ID" value="OKL48788.1"/>
    <property type="molecule type" value="Genomic_DNA"/>
</dbReference>
<dbReference type="PIRSF" id="PIRSF039102">
    <property type="entry name" value="Ddl/VanB"/>
    <property type="match status" value="1"/>
</dbReference>
<dbReference type="SUPFAM" id="SSF52440">
    <property type="entry name" value="PreATP-grasp domain"/>
    <property type="match status" value="1"/>
</dbReference>
<feature type="binding site" evidence="14">
    <location>
        <position position="155"/>
    </location>
    <ligand>
        <name>ATP</name>
        <dbReference type="ChEBI" id="CHEBI:30616"/>
    </ligand>
</feature>
<comment type="pathway">
    <text evidence="12">Cell wall biogenesis; peptidoglycan biosynthesis.</text>
</comment>
<dbReference type="Proteomes" id="UP000186785">
    <property type="component" value="Unassembled WGS sequence"/>
</dbReference>
<keyword evidence="19" id="KW-1185">Reference proteome</keyword>
<dbReference type="InterPro" id="IPR013815">
    <property type="entry name" value="ATP_grasp_subdomain_1"/>
</dbReference>
<comment type="cofactor">
    <cofactor evidence="1">
        <name>Mn(2+)</name>
        <dbReference type="ChEBI" id="CHEBI:29035"/>
    </cofactor>
</comment>
<evidence type="ECO:0000256" key="8">
    <source>
        <dbReference type="ARBA" id="ARBA00022960"/>
    </source>
</evidence>
<dbReference type="InterPro" id="IPR005905">
    <property type="entry name" value="D_ala_D_ala"/>
</dbReference>
<dbReference type="Pfam" id="PF07478">
    <property type="entry name" value="Dala_Dala_lig_C"/>
    <property type="match status" value="1"/>
</dbReference>
<dbReference type="PANTHER" id="PTHR23132">
    <property type="entry name" value="D-ALANINE--D-ALANINE LIGASE"/>
    <property type="match status" value="1"/>
</dbReference>
<dbReference type="GO" id="GO:0071555">
    <property type="term" value="P:cell wall organization"/>
    <property type="evidence" value="ECO:0007669"/>
    <property type="project" value="UniProtKB-KW"/>
</dbReference>
<feature type="binding site" evidence="15">
    <location>
        <position position="336"/>
    </location>
    <ligand>
        <name>Mg(2+)</name>
        <dbReference type="ChEBI" id="CHEBI:18420"/>
        <label>1</label>
    </ligand>
</feature>
<evidence type="ECO:0000259" key="17">
    <source>
        <dbReference type="PROSITE" id="PS50975"/>
    </source>
</evidence>
<dbReference type="NCBIfam" id="TIGR01205">
    <property type="entry name" value="D_ala_D_alaTIGR"/>
    <property type="match status" value="1"/>
</dbReference>
<dbReference type="AlphaFoldDB" id="A0A1Q5PMK2"/>
<comment type="cofactor">
    <cofactor evidence="15">
        <name>Mg(2+)</name>
        <dbReference type="ChEBI" id="CHEBI:18420"/>
    </cofactor>
    <cofactor evidence="15">
        <name>Mn(2+)</name>
        <dbReference type="ChEBI" id="CHEBI:29035"/>
    </cofactor>
    <text evidence="15">Binds 2 magnesium or manganese ions per subunit.</text>
</comment>
<dbReference type="NCBIfam" id="NF002528">
    <property type="entry name" value="PRK01966.1-4"/>
    <property type="match status" value="1"/>
</dbReference>
<dbReference type="InterPro" id="IPR011761">
    <property type="entry name" value="ATP-grasp"/>
</dbReference>
<comment type="subcellular location">
    <subcellularLocation>
        <location evidence="12">Cytoplasm</location>
    </subcellularLocation>
</comment>
<dbReference type="InterPro" id="IPR016185">
    <property type="entry name" value="PreATP-grasp_dom_sf"/>
</dbReference>
<feature type="active site" evidence="13">
    <location>
        <position position="347"/>
    </location>
</feature>
<evidence type="ECO:0000256" key="6">
    <source>
        <dbReference type="ARBA" id="ARBA00022840"/>
    </source>
</evidence>
<gene>
    <name evidence="12" type="primary">ddl</name>
    <name evidence="18" type="ORF">BSR29_02710</name>
</gene>
<evidence type="ECO:0000256" key="2">
    <source>
        <dbReference type="ARBA" id="ARBA00010871"/>
    </source>
</evidence>
<dbReference type="GO" id="GO:0046872">
    <property type="term" value="F:metal ion binding"/>
    <property type="evidence" value="ECO:0007669"/>
    <property type="project" value="UniProtKB-KW"/>
</dbReference>
<protein>
    <recommendedName>
        <fullName evidence="12">D-alanine--D-alanine ligase</fullName>
        <ecNumber evidence="12">6.3.2.4</ecNumber>
    </recommendedName>
    <alternativeName>
        <fullName evidence="12">D-Ala-D-Ala ligase</fullName>
    </alternativeName>
    <alternativeName>
        <fullName evidence="12">D-alanylalanine synthetase</fullName>
    </alternativeName>
</protein>
<dbReference type="PROSITE" id="PS00843">
    <property type="entry name" value="DALA_DALA_LIGASE_1"/>
    <property type="match status" value="1"/>
</dbReference>
<keyword evidence="10 15" id="KW-0464">Manganese</keyword>
<dbReference type="FunFam" id="3.30.470.20:FF:000008">
    <property type="entry name" value="D-alanine--D-alanine ligase"/>
    <property type="match status" value="1"/>
</dbReference>
<evidence type="ECO:0000256" key="10">
    <source>
        <dbReference type="ARBA" id="ARBA00023211"/>
    </source>
</evidence>
<dbReference type="InterPro" id="IPR000291">
    <property type="entry name" value="D-Ala_lig_Van_CS"/>
</dbReference>
<keyword evidence="5 14" id="KW-0547">Nucleotide-binding</keyword>
<dbReference type="Pfam" id="PF01820">
    <property type="entry name" value="Dala_Dala_lig_N"/>
    <property type="match status" value="1"/>
</dbReference>
<feature type="binding site" evidence="14">
    <location>
        <begin position="335"/>
        <end position="336"/>
    </location>
    <ligand>
        <name>ATP</name>
        <dbReference type="ChEBI" id="CHEBI:30616"/>
    </ligand>
</feature>
<comment type="similarity">
    <text evidence="2 12">Belongs to the D-alanine--D-alanine ligase family.</text>
</comment>
<dbReference type="GO" id="GO:0005829">
    <property type="term" value="C:cytosol"/>
    <property type="evidence" value="ECO:0007669"/>
    <property type="project" value="TreeGrafter"/>
</dbReference>
<sequence length="379" mass="41319">MTSVSDSVVERKIRVMLVFGGRSGEHPISCATAAGVLSAIDRDRFEVIPVGITPDGRWLRVPDDPSLYELDGDTGATIEPGPRQLAVVPGDSAFFEFDSVATAEISALDLGMVDVVFPLLHGPYGEDGTFQGLMEMADLHYVGCGVSASALSMGKHLTKTVLAGRGLPVGQWKFIPPRQWVEDREGVLEQCEALGLPLFVKPTRAGSSLGISKVERFEDLGEAIDQARLFDPRVIVEAMNPGREIECAVLGGRNGSEPRVAPLGEIVLQAGDFYDYETKYVDHDSVSLQCPADLPEGVAARMQEAAIDAFETLECEGLARVDFFYNPDTESFIINEVNTLPGFTPFSMYPMMWSRAGVEYRDLVTELIELALERPLGLR</sequence>
<evidence type="ECO:0000256" key="12">
    <source>
        <dbReference type="HAMAP-Rule" id="MF_00047"/>
    </source>
</evidence>
<dbReference type="InterPro" id="IPR011095">
    <property type="entry name" value="Dala_Dala_lig_C"/>
</dbReference>
<feature type="binding site" evidence="15">
    <location>
        <position position="336"/>
    </location>
    <ligand>
        <name>Mg(2+)</name>
        <dbReference type="ChEBI" id="CHEBI:18420"/>
        <label>2</label>
    </ligand>
</feature>
<feature type="active site" evidence="13">
    <location>
        <position position="207"/>
    </location>
</feature>
<organism evidence="18 19">
    <name type="scientific">Boudabousia liubingyangii</name>
    <dbReference type="NCBI Taxonomy" id="1921764"/>
    <lineage>
        <taxon>Bacteria</taxon>
        <taxon>Bacillati</taxon>
        <taxon>Actinomycetota</taxon>
        <taxon>Actinomycetes</taxon>
        <taxon>Actinomycetales</taxon>
        <taxon>Actinomycetaceae</taxon>
        <taxon>Boudabousia</taxon>
    </lineage>
</organism>
<feature type="active site" evidence="13">
    <location>
        <position position="25"/>
    </location>
</feature>
<keyword evidence="9 12" id="KW-0573">Peptidoglycan synthesis</keyword>
<evidence type="ECO:0000256" key="7">
    <source>
        <dbReference type="ARBA" id="ARBA00022842"/>
    </source>
</evidence>
<dbReference type="PROSITE" id="PS00844">
    <property type="entry name" value="DALA_DALA_LIGASE_2"/>
    <property type="match status" value="1"/>
</dbReference>
<feature type="binding site" evidence="14">
    <location>
        <begin position="237"/>
        <end position="244"/>
    </location>
    <ligand>
        <name>ATP</name>
        <dbReference type="ChEBI" id="CHEBI:30616"/>
    </ligand>
</feature>
<reference evidence="18 19" key="1">
    <citation type="submission" date="2016-11" db="EMBL/GenBank/DDBJ databases">
        <title>Actinomyces gypaetusis sp. nov. isolated from the vulture Gypaetus barbatus in Qinghai Tibet Plateau China.</title>
        <authorList>
            <person name="Meng X."/>
        </authorList>
    </citation>
    <scope>NUCLEOTIDE SEQUENCE [LARGE SCALE GENOMIC DNA]</scope>
    <source>
        <strain evidence="18 19">VUL4_2</strain>
    </source>
</reference>
<dbReference type="STRING" id="1921764.BSR28_02570"/>
<keyword evidence="8 12" id="KW-0133">Cell shape</keyword>
<dbReference type="PANTHER" id="PTHR23132:SF25">
    <property type="entry name" value="D-ALANINE--D-ALANINE LIGASE A"/>
    <property type="match status" value="1"/>
</dbReference>
<keyword evidence="4 15" id="KW-0479">Metal-binding</keyword>
<keyword evidence="12" id="KW-0963">Cytoplasm</keyword>
<accession>A0A1Q5PMK2</accession>
<evidence type="ECO:0000313" key="18">
    <source>
        <dbReference type="EMBL" id="OKL48788.1"/>
    </source>
</evidence>
<dbReference type="HAMAP" id="MF_00047">
    <property type="entry name" value="Dala_Dala_lig"/>
    <property type="match status" value="1"/>
</dbReference>
<dbReference type="Gene3D" id="3.30.1490.20">
    <property type="entry name" value="ATP-grasp fold, A domain"/>
    <property type="match status" value="1"/>
</dbReference>
<dbReference type="UniPathway" id="UPA00219"/>
<dbReference type="EC" id="6.3.2.4" evidence="12"/>
<evidence type="ECO:0000256" key="1">
    <source>
        <dbReference type="ARBA" id="ARBA00001936"/>
    </source>
</evidence>